<organism evidence="2 3">
    <name type="scientific">Flavobacterium sediminilitoris</name>
    <dbReference type="NCBI Taxonomy" id="2024526"/>
    <lineage>
        <taxon>Bacteria</taxon>
        <taxon>Pseudomonadati</taxon>
        <taxon>Bacteroidota</taxon>
        <taxon>Flavobacteriia</taxon>
        <taxon>Flavobacteriales</taxon>
        <taxon>Flavobacteriaceae</taxon>
        <taxon>Flavobacterium</taxon>
    </lineage>
</organism>
<feature type="transmembrane region" description="Helical" evidence="1">
    <location>
        <begin position="107"/>
        <end position="125"/>
    </location>
</feature>
<name>A0ABY4HPS8_9FLAO</name>
<evidence type="ECO:0000313" key="2">
    <source>
        <dbReference type="EMBL" id="UOX33799.1"/>
    </source>
</evidence>
<evidence type="ECO:0000313" key="3">
    <source>
        <dbReference type="Proteomes" id="UP000830454"/>
    </source>
</evidence>
<reference evidence="2" key="1">
    <citation type="submission" date="2021-12" db="EMBL/GenBank/DDBJ databases">
        <authorList>
            <person name="Cha I.-T."/>
            <person name="Lee K.-E."/>
            <person name="Park S.-J."/>
        </authorList>
    </citation>
    <scope>NUCLEOTIDE SEQUENCE</scope>
    <source>
        <strain evidence="2">YSM-43</strain>
    </source>
</reference>
<dbReference type="Proteomes" id="UP000830454">
    <property type="component" value="Chromosome"/>
</dbReference>
<dbReference type="RefSeq" id="WP_246916332.1">
    <property type="nucleotide sequence ID" value="NZ_CP090145.1"/>
</dbReference>
<protein>
    <recommendedName>
        <fullName evidence="4">DUF2975 domain-containing protein</fullName>
    </recommendedName>
</protein>
<proteinExistence type="predicted"/>
<feature type="transmembrane region" description="Helical" evidence="1">
    <location>
        <begin position="64"/>
        <end position="87"/>
    </location>
</feature>
<dbReference type="EMBL" id="CP090145">
    <property type="protein sequence ID" value="UOX33799.1"/>
    <property type="molecule type" value="Genomic_DNA"/>
</dbReference>
<gene>
    <name evidence="2" type="ORF">LXD69_17410</name>
</gene>
<keyword evidence="1" id="KW-0812">Transmembrane</keyword>
<evidence type="ECO:0000256" key="1">
    <source>
        <dbReference type="SAM" id="Phobius"/>
    </source>
</evidence>
<reference evidence="2" key="2">
    <citation type="submission" date="2022-04" db="EMBL/GenBank/DDBJ databases">
        <title>Complete Genome Sequence of Flavobacterium sediminilitoris YSM-43, Isolated from a Tidal Sediment.</title>
        <authorList>
            <person name="Lee P.A."/>
        </authorList>
    </citation>
    <scope>NUCLEOTIDE SEQUENCE</scope>
    <source>
        <strain evidence="2">YSM-43</strain>
    </source>
</reference>
<sequence>MNTKSSKTILTIMNVLFWIVFIALCIETGVLLCSYLASLFITETANFKLYKPIDLNKILTKDVVQYHIIMTSYIIMNFLKTFIAYKVVKLFTILKFEKPFTTETTKFVFDISLWVFITGIFGAVANSNFKWISKTIQKLSIEWNANEIIFFAGLIYIIAVIMQKGTEIQDENDLTV</sequence>
<keyword evidence="1" id="KW-1133">Transmembrane helix</keyword>
<accession>A0ABY4HPS8</accession>
<feature type="transmembrane region" description="Helical" evidence="1">
    <location>
        <begin position="12"/>
        <end position="41"/>
    </location>
</feature>
<evidence type="ECO:0008006" key="4">
    <source>
        <dbReference type="Google" id="ProtNLM"/>
    </source>
</evidence>
<feature type="transmembrane region" description="Helical" evidence="1">
    <location>
        <begin position="145"/>
        <end position="162"/>
    </location>
</feature>
<keyword evidence="3" id="KW-1185">Reference proteome</keyword>
<keyword evidence="1" id="KW-0472">Membrane</keyword>